<gene>
    <name evidence="1" type="ORF">H4O18_04840</name>
</gene>
<dbReference type="SUPFAM" id="SSF51658">
    <property type="entry name" value="Xylose isomerase-like"/>
    <property type="match status" value="1"/>
</dbReference>
<keyword evidence="2" id="KW-1185">Reference proteome</keyword>
<dbReference type="EMBL" id="JACLHY010000003">
    <property type="protein sequence ID" value="MBC8767311.1"/>
    <property type="molecule type" value="Genomic_DNA"/>
</dbReference>
<protein>
    <submittedName>
        <fullName evidence="1">Sugar phosphate isomerase/epimerase</fullName>
    </submittedName>
</protein>
<evidence type="ECO:0000313" key="2">
    <source>
        <dbReference type="Proteomes" id="UP000618952"/>
    </source>
</evidence>
<name>A0ABR7QJF1_9FLAO</name>
<comment type="caution">
    <text evidence="1">The sequence shown here is derived from an EMBL/GenBank/DDBJ whole genome shotgun (WGS) entry which is preliminary data.</text>
</comment>
<dbReference type="Proteomes" id="UP000618952">
    <property type="component" value="Unassembled WGS sequence"/>
</dbReference>
<proteinExistence type="predicted"/>
<keyword evidence="1" id="KW-0413">Isomerase</keyword>
<sequence length="279" mass="32440">MLLKLIYPRWGSSDLAWPVFLTKVKKAGYNGVEIDLPLNSIKKKEICSILKDMELDFVAQHWETKEVNFHKHQELYKSHLYNLVEANPLLVNSHTGMDFFTHSQNSTLIELAHKIELETGVIITHETHRSRFSFAAHACLPYLAEYPFLKLTSDLSHWCCVAESLLENQPKAVQKAIEHTYHIHARVGSAHSPQVIDPRDSNYKTELDLFTEWWRLMIKNALGKKRPFITVVPEYGPYPYSIYKTNTKIPLGNQWEINEFIKNHIIESINNIPSITWPY</sequence>
<dbReference type="RefSeq" id="WP_187581990.1">
    <property type="nucleotide sequence ID" value="NZ_JACLHY010000003.1"/>
</dbReference>
<evidence type="ECO:0000313" key="1">
    <source>
        <dbReference type="EMBL" id="MBC8767311.1"/>
    </source>
</evidence>
<reference evidence="1 2" key="1">
    <citation type="submission" date="2020-08" db="EMBL/GenBank/DDBJ databases">
        <title>Arenibacter gaetbuli sp. nov., isolated from a sand dune.</title>
        <authorList>
            <person name="Park S."/>
            <person name="Yoon J.-H."/>
        </authorList>
    </citation>
    <scope>NUCLEOTIDE SEQUENCE [LARGE SCALE GENOMIC DNA]</scope>
    <source>
        <strain evidence="1 2">BSSL-BM3</strain>
    </source>
</reference>
<dbReference type="Gene3D" id="3.20.20.150">
    <property type="entry name" value="Divalent-metal-dependent TIM barrel enzymes"/>
    <property type="match status" value="1"/>
</dbReference>
<organism evidence="1 2">
    <name type="scientific">Arenibacter arenosicollis</name>
    <dbReference type="NCBI Taxonomy" id="2762274"/>
    <lineage>
        <taxon>Bacteria</taxon>
        <taxon>Pseudomonadati</taxon>
        <taxon>Bacteroidota</taxon>
        <taxon>Flavobacteriia</taxon>
        <taxon>Flavobacteriales</taxon>
        <taxon>Flavobacteriaceae</taxon>
        <taxon>Arenibacter</taxon>
    </lineage>
</organism>
<accession>A0ABR7QJF1</accession>
<dbReference type="GO" id="GO:0016853">
    <property type="term" value="F:isomerase activity"/>
    <property type="evidence" value="ECO:0007669"/>
    <property type="project" value="UniProtKB-KW"/>
</dbReference>
<dbReference type="InterPro" id="IPR036237">
    <property type="entry name" value="Xyl_isomerase-like_sf"/>
</dbReference>